<name>A0A844XV08_9SPHN</name>
<reference evidence="1 2" key="1">
    <citation type="submission" date="2019-12" db="EMBL/GenBank/DDBJ databases">
        <title>Genomic-based taxomic classification of the family Erythrobacteraceae.</title>
        <authorList>
            <person name="Xu L."/>
        </authorList>
    </citation>
    <scope>NUCLEOTIDE SEQUENCE [LARGE SCALE GENOMIC DNA]</scope>
    <source>
        <strain evidence="1 2">DSM 17792</strain>
    </source>
</reference>
<dbReference type="AlphaFoldDB" id="A0A844XV08"/>
<sequence length="167" mass="18715">MPQIAMMTQCVESDLTYEAVGSQGVEEISLYKPMPQRLLEPVDTPSEIIRLLTVKVERLRAETIAKSINADSDRHEAEPKIVSIHLDQKTRKMGREAASSPIDSLATNSGSDFMEKIVQMVVANLMKKFDPLDCICVGFVLVEFSVSYKVRYILGISRGNFDITPYK</sequence>
<keyword evidence="2" id="KW-1185">Reference proteome</keyword>
<dbReference type="Proteomes" id="UP000448199">
    <property type="component" value="Unassembled WGS sequence"/>
</dbReference>
<comment type="caution">
    <text evidence="1">The sequence shown here is derived from an EMBL/GenBank/DDBJ whole genome shotgun (WGS) entry which is preliminary data.</text>
</comment>
<accession>A0A844XV08</accession>
<organism evidence="1 2">
    <name type="scientific">Qipengyuania vulgaris</name>
    <dbReference type="NCBI Taxonomy" id="291985"/>
    <lineage>
        <taxon>Bacteria</taxon>
        <taxon>Pseudomonadati</taxon>
        <taxon>Pseudomonadota</taxon>
        <taxon>Alphaproteobacteria</taxon>
        <taxon>Sphingomonadales</taxon>
        <taxon>Erythrobacteraceae</taxon>
        <taxon>Qipengyuania</taxon>
    </lineage>
</organism>
<evidence type="ECO:0000313" key="1">
    <source>
        <dbReference type="EMBL" id="MXO49640.1"/>
    </source>
</evidence>
<evidence type="ECO:0000313" key="2">
    <source>
        <dbReference type="Proteomes" id="UP000448199"/>
    </source>
</evidence>
<dbReference type="EMBL" id="WTYC01000014">
    <property type="protein sequence ID" value="MXO49640.1"/>
    <property type="molecule type" value="Genomic_DNA"/>
</dbReference>
<gene>
    <name evidence="1" type="ORF">GRI69_15420</name>
</gene>
<protein>
    <submittedName>
        <fullName evidence="1">Uncharacterized protein</fullName>
    </submittedName>
</protein>
<proteinExistence type="predicted"/>